<protein>
    <recommendedName>
        <fullName evidence="5">succinate dehydrogenase</fullName>
        <ecNumber evidence="5">1.3.5.1</ecNumber>
    </recommendedName>
    <alternativeName>
        <fullName evidence="16">Iron-sulfur subunit of complex II</fullName>
    </alternativeName>
</protein>
<dbReference type="GO" id="GO:0051539">
    <property type="term" value="F:4 iron, 4 sulfur cluster binding"/>
    <property type="evidence" value="ECO:0007669"/>
    <property type="project" value="UniProtKB-KW"/>
</dbReference>
<keyword evidence="12" id="KW-0560">Oxidoreductase</keyword>
<gene>
    <name evidence="20" type="ORF">NQ314_004306</name>
</gene>
<dbReference type="PROSITE" id="PS00198">
    <property type="entry name" value="4FE4S_FER_1"/>
    <property type="match status" value="1"/>
</dbReference>
<organism evidence="20 21">
    <name type="scientific">Rhamnusium bicolor</name>
    <dbReference type="NCBI Taxonomy" id="1586634"/>
    <lineage>
        <taxon>Eukaryota</taxon>
        <taxon>Metazoa</taxon>
        <taxon>Ecdysozoa</taxon>
        <taxon>Arthropoda</taxon>
        <taxon>Hexapoda</taxon>
        <taxon>Insecta</taxon>
        <taxon>Pterygota</taxon>
        <taxon>Neoptera</taxon>
        <taxon>Endopterygota</taxon>
        <taxon>Coleoptera</taxon>
        <taxon>Polyphaga</taxon>
        <taxon>Cucujiformia</taxon>
        <taxon>Chrysomeloidea</taxon>
        <taxon>Cerambycidae</taxon>
        <taxon>Lepturinae</taxon>
        <taxon>Rhagiini</taxon>
        <taxon>Rhamnusium</taxon>
    </lineage>
</organism>
<evidence type="ECO:0000256" key="18">
    <source>
        <dbReference type="ARBA" id="ARBA00049220"/>
    </source>
</evidence>
<dbReference type="GO" id="GO:0008177">
    <property type="term" value="F:succinate dehydrogenase (quinone) activity"/>
    <property type="evidence" value="ECO:0007669"/>
    <property type="project" value="UniProtKB-EC"/>
</dbReference>
<comment type="similarity">
    <text evidence="4">Belongs to the succinate dehydrogenase/fumarate reductase iron-sulfur protein family.</text>
</comment>
<reference evidence="20" key="1">
    <citation type="journal article" date="2023" name="Insect Mol. Biol.">
        <title>Genome sequencing provides insights into the evolution of gene families encoding plant cell wall-degrading enzymes in longhorned beetles.</title>
        <authorList>
            <person name="Shin N.R."/>
            <person name="Okamura Y."/>
            <person name="Kirsch R."/>
            <person name="Pauchet Y."/>
        </authorList>
    </citation>
    <scope>NUCLEOTIDE SEQUENCE</scope>
    <source>
        <strain evidence="20">RBIC_L_NR</strain>
    </source>
</reference>
<comment type="cofactor">
    <cofactor evidence="2">
        <name>[4Fe-4S] cluster</name>
        <dbReference type="ChEBI" id="CHEBI:49883"/>
    </cofactor>
</comment>
<keyword evidence="21" id="KW-1185">Reference proteome</keyword>
<dbReference type="InterPro" id="IPR017900">
    <property type="entry name" value="4Fe4S_Fe_S_CS"/>
</dbReference>
<evidence type="ECO:0000256" key="17">
    <source>
        <dbReference type="ARBA" id="ARBA00034078"/>
    </source>
</evidence>
<comment type="caution">
    <text evidence="20">The sequence shown here is derived from an EMBL/GenBank/DDBJ whole genome shotgun (WGS) entry which is preliminary data.</text>
</comment>
<dbReference type="GO" id="GO:0051537">
    <property type="term" value="F:2 iron, 2 sulfur cluster binding"/>
    <property type="evidence" value="ECO:0007669"/>
    <property type="project" value="UniProtKB-KW"/>
</dbReference>
<dbReference type="GO" id="GO:0046872">
    <property type="term" value="F:metal ion binding"/>
    <property type="evidence" value="ECO:0007669"/>
    <property type="project" value="UniProtKB-KW"/>
</dbReference>
<dbReference type="Pfam" id="PF13183">
    <property type="entry name" value="Fer4_8"/>
    <property type="match status" value="1"/>
</dbReference>
<dbReference type="SUPFAM" id="SSF46548">
    <property type="entry name" value="alpha-helical ferredoxin"/>
    <property type="match status" value="1"/>
</dbReference>
<dbReference type="FunFam" id="1.10.1060.10:FF:000001">
    <property type="entry name" value="Succinate dehydrogenase iron-sulfur subunit SdhB"/>
    <property type="match status" value="1"/>
</dbReference>
<evidence type="ECO:0000256" key="2">
    <source>
        <dbReference type="ARBA" id="ARBA00001966"/>
    </source>
</evidence>
<evidence type="ECO:0000256" key="6">
    <source>
        <dbReference type="ARBA" id="ARBA00022448"/>
    </source>
</evidence>
<evidence type="ECO:0000313" key="21">
    <source>
        <dbReference type="Proteomes" id="UP001162156"/>
    </source>
</evidence>
<evidence type="ECO:0000256" key="9">
    <source>
        <dbReference type="ARBA" id="ARBA00022714"/>
    </source>
</evidence>
<evidence type="ECO:0000256" key="8">
    <source>
        <dbReference type="ARBA" id="ARBA00022532"/>
    </source>
</evidence>
<dbReference type="GO" id="GO:0051538">
    <property type="term" value="F:3 iron, 4 sulfur cluster binding"/>
    <property type="evidence" value="ECO:0007669"/>
    <property type="project" value="UniProtKB-KW"/>
</dbReference>
<dbReference type="EMBL" id="JANEYF010001276">
    <property type="protein sequence ID" value="KAJ8965163.1"/>
    <property type="molecule type" value="Genomic_DNA"/>
</dbReference>
<dbReference type="InterPro" id="IPR009051">
    <property type="entry name" value="Helical_ferredxn"/>
</dbReference>
<evidence type="ECO:0000256" key="12">
    <source>
        <dbReference type="ARBA" id="ARBA00023002"/>
    </source>
</evidence>
<comment type="cofactor">
    <cofactor evidence="17">
        <name>[2Fe-2S] cluster</name>
        <dbReference type="ChEBI" id="CHEBI:190135"/>
    </cofactor>
</comment>
<keyword evidence="8" id="KW-0816">Tricarboxylic acid cycle</keyword>
<evidence type="ECO:0000256" key="13">
    <source>
        <dbReference type="ARBA" id="ARBA00023004"/>
    </source>
</evidence>
<keyword evidence="14" id="KW-0411">Iron-sulfur</keyword>
<evidence type="ECO:0000313" key="20">
    <source>
        <dbReference type="EMBL" id="KAJ8965163.1"/>
    </source>
</evidence>
<comment type="cofactor">
    <cofactor evidence="1">
        <name>[3Fe-4S] cluster</name>
        <dbReference type="ChEBI" id="CHEBI:21137"/>
    </cofactor>
</comment>
<comment type="catalytic activity">
    <reaction evidence="18">
        <text>a quinone + succinate = fumarate + a quinol</text>
        <dbReference type="Rhea" id="RHEA:40523"/>
        <dbReference type="ChEBI" id="CHEBI:24646"/>
        <dbReference type="ChEBI" id="CHEBI:29806"/>
        <dbReference type="ChEBI" id="CHEBI:30031"/>
        <dbReference type="ChEBI" id="CHEBI:132124"/>
        <dbReference type="EC" id="1.3.5.1"/>
    </reaction>
</comment>
<evidence type="ECO:0000256" key="10">
    <source>
        <dbReference type="ARBA" id="ARBA00022723"/>
    </source>
</evidence>
<dbReference type="AlphaFoldDB" id="A0AAV8ZMW0"/>
<evidence type="ECO:0000256" key="11">
    <source>
        <dbReference type="ARBA" id="ARBA00022982"/>
    </source>
</evidence>
<dbReference type="GO" id="GO:0031966">
    <property type="term" value="C:mitochondrial membrane"/>
    <property type="evidence" value="ECO:0007669"/>
    <property type="project" value="TreeGrafter"/>
</dbReference>
<dbReference type="PROSITE" id="PS51379">
    <property type="entry name" value="4FE4S_FER_2"/>
    <property type="match status" value="1"/>
</dbReference>
<keyword evidence="10" id="KW-0479">Metal-binding</keyword>
<keyword evidence="15" id="KW-0003">3Fe-4S</keyword>
<evidence type="ECO:0000256" key="7">
    <source>
        <dbReference type="ARBA" id="ARBA00022485"/>
    </source>
</evidence>
<dbReference type="GO" id="GO:0022904">
    <property type="term" value="P:respiratory electron transport chain"/>
    <property type="evidence" value="ECO:0007669"/>
    <property type="project" value="TreeGrafter"/>
</dbReference>
<keyword evidence="7" id="KW-0004">4Fe-4S</keyword>
<proteinExistence type="inferred from homology"/>
<evidence type="ECO:0000256" key="1">
    <source>
        <dbReference type="ARBA" id="ARBA00001927"/>
    </source>
</evidence>
<dbReference type="GO" id="GO:0006099">
    <property type="term" value="P:tricarboxylic acid cycle"/>
    <property type="evidence" value="ECO:0007669"/>
    <property type="project" value="UniProtKB-KW"/>
</dbReference>
<dbReference type="Gene3D" id="1.10.1060.10">
    <property type="entry name" value="Alpha-helical ferredoxin"/>
    <property type="match status" value="1"/>
</dbReference>
<evidence type="ECO:0000256" key="16">
    <source>
        <dbReference type="ARBA" id="ARBA00033304"/>
    </source>
</evidence>
<keyword evidence="13" id="KW-0408">Iron</keyword>
<feature type="domain" description="4Fe-4S ferredoxin-type" evidence="19">
    <location>
        <begin position="44"/>
        <end position="74"/>
    </location>
</feature>
<dbReference type="InterPro" id="IPR004489">
    <property type="entry name" value="Succ_DH/fum_Rdtase_Fe-S"/>
</dbReference>
<keyword evidence="9" id="KW-0001">2Fe-2S</keyword>
<keyword evidence="11" id="KW-0249">Electron transport</keyword>
<dbReference type="InterPro" id="IPR017896">
    <property type="entry name" value="4Fe4S_Fe-S-bd"/>
</dbReference>
<evidence type="ECO:0000256" key="4">
    <source>
        <dbReference type="ARBA" id="ARBA00009433"/>
    </source>
</evidence>
<dbReference type="PANTHER" id="PTHR11921">
    <property type="entry name" value="SUCCINATE DEHYDROGENASE IRON-SULFUR PROTEIN"/>
    <property type="match status" value="1"/>
</dbReference>
<dbReference type="NCBIfam" id="TIGR00384">
    <property type="entry name" value="dhsB"/>
    <property type="match status" value="1"/>
</dbReference>
<evidence type="ECO:0000256" key="15">
    <source>
        <dbReference type="ARBA" id="ARBA00023291"/>
    </source>
</evidence>
<keyword evidence="6" id="KW-0813">Transport</keyword>
<accession>A0AAV8ZMW0</accession>
<comment type="pathway">
    <text evidence="3">Carbohydrate metabolism; tricarboxylic acid cycle.</text>
</comment>
<evidence type="ECO:0000256" key="3">
    <source>
        <dbReference type="ARBA" id="ARBA00005163"/>
    </source>
</evidence>
<dbReference type="PANTHER" id="PTHR11921:SF29">
    <property type="entry name" value="SUCCINATE DEHYDROGENASE [UBIQUINONE] IRON-SULFUR SUBUNIT, MITOCHONDRIAL"/>
    <property type="match status" value="1"/>
</dbReference>
<evidence type="ECO:0000256" key="5">
    <source>
        <dbReference type="ARBA" id="ARBA00012792"/>
    </source>
</evidence>
<dbReference type="EC" id="1.3.5.1" evidence="5"/>
<sequence length="173" mass="19902">MYVIRDLIVDFNKFLEQHKRIKPYLIRKKTESEGKEQFLQSMKDRDTLDGYVECVLCACCSTSCPEYWWHGHSKKPNDFLGPAALLHAYRWVQDSRDEATQERLSALANFYSVYRCHQINNCTNVCPKRLEPGKAIANLRLLISGFKKKKKADMEGKVPADPNKACPKACANN</sequence>
<dbReference type="Proteomes" id="UP001162156">
    <property type="component" value="Unassembled WGS sequence"/>
</dbReference>
<dbReference type="InterPro" id="IPR050573">
    <property type="entry name" value="SDH/FRD_Iron-Sulfur"/>
</dbReference>
<name>A0AAV8ZMW0_9CUCU</name>
<evidence type="ECO:0000256" key="14">
    <source>
        <dbReference type="ARBA" id="ARBA00023014"/>
    </source>
</evidence>
<evidence type="ECO:0000259" key="19">
    <source>
        <dbReference type="PROSITE" id="PS51379"/>
    </source>
</evidence>